<dbReference type="AlphaFoldDB" id="A0A533QAD8"/>
<sequence>MINSSTFPPFLKGGSRGITSPLFYSDIQLACNEAIKK</sequence>
<evidence type="ECO:0000313" key="2">
    <source>
        <dbReference type="Proteomes" id="UP000319783"/>
    </source>
</evidence>
<reference evidence="1 2" key="1">
    <citation type="submission" date="2019-04" db="EMBL/GenBank/DDBJ databases">
        <title>Genome of a novel bacterium Candidatus Jettenia ecosi reconstructed from metagenome of an anammox bioreactor.</title>
        <authorList>
            <person name="Mardanov A.V."/>
            <person name="Beletsky A.V."/>
            <person name="Ravin N.V."/>
            <person name="Botchkova E.A."/>
            <person name="Litti Y.V."/>
            <person name="Nozhevnikova A.N."/>
        </authorList>
    </citation>
    <scope>NUCLEOTIDE SEQUENCE [LARGE SCALE GENOMIC DNA]</scope>
    <source>
        <strain evidence="1">J2</strain>
    </source>
</reference>
<name>A0A533QAD8_9BACT</name>
<gene>
    <name evidence="1" type="ORF">JETT_2094</name>
</gene>
<organism evidence="1 2">
    <name type="scientific">Candidatus Jettenia ecosi</name>
    <dbReference type="NCBI Taxonomy" id="2494326"/>
    <lineage>
        <taxon>Bacteria</taxon>
        <taxon>Pseudomonadati</taxon>
        <taxon>Planctomycetota</taxon>
        <taxon>Candidatus Brocadiia</taxon>
        <taxon>Candidatus Brocadiales</taxon>
        <taxon>Candidatus Brocadiaceae</taxon>
        <taxon>Candidatus Jettenia</taxon>
    </lineage>
</organism>
<dbReference type="Proteomes" id="UP000319783">
    <property type="component" value="Unassembled WGS sequence"/>
</dbReference>
<comment type="caution">
    <text evidence="1">The sequence shown here is derived from an EMBL/GenBank/DDBJ whole genome shotgun (WGS) entry which is preliminary data.</text>
</comment>
<protein>
    <submittedName>
        <fullName evidence="1">Uncharacterized protein</fullName>
    </submittedName>
</protein>
<accession>A0A533QAD8</accession>
<dbReference type="EMBL" id="SULG01000040">
    <property type="protein sequence ID" value="TLD41668.1"/>
    <property type="molecule type" value="Genomic_DNA"/>
</dbReference>
<evidence type="ECO:0000313" key="1">
    <source>
        <dbReference type="EMBL" id="TLD41668.1"/>
    </source>
</evidence>
<proteinExistence type="predicted"/>